<proteinExistence type="predicted"/>
<dbReference type="AlphaFoldDB" id="A0A2T0T8R3"/>
<keyword evidence="2" id="KW-1185">Reference proteome</keyword>
<sequence>MEQAGAAFTLGASGRRIAAGNELHRANTFLSNLYTLAACPKCQGVDILMTK</sequence>
<gene>
    <name evidence="1" type="ORF">LY71_1184</name>
</gene>
<dbReference type="EMBL" id="PVTG01000018">
    <property type="protein sequence ID" value="PRY42057.1"/>
    <property type="molecule type" value="Genomic_DNA"/>
</dbReference>
<comment type="caution">
    <text evidence="1">The sequence shown here is derived from an EMBL/GenBank/DDBJ whole genome shotgun (WGS) entry which is preliminary data.</text>
</comment>
<protein>
    <submittedName>
        <fullName evidence="1">Uncharacterized protein</fullName>
    </submittedName>
</protein>
<evidence type="ECO:0000313" key="1">
    <source>
        <dbReference type="EMBL" id="PRY42057.1"/>
    </source>
</evidence>
<dbReference type="Proteomes" id="UP000239210">
    <property type="component" value="Unassembled WGS sequence"/>
</dbReference>
<organism evidence="1 2">
    <name type="scientific">Geodermatophilus tzadiensis</name>
    <dbReference type="NCBI Taxonomy" id="1137988"/>
    <lineage>
        <taxon>Bacteria</taxon>
        <taxon>Bacillati</taxon>
        <taxon>Actinomycetota</taxon>
        <taxon>Actinomycetes</taxon>
        <taxon>Geodermatophilales</taxon>
        <taxon>Geodermatophilaceae</taxon>
        <taxon>Geodermatophilus</taxon>
    </lineage>
</organism>
<reference evidence="1 2" key="1">
    <citation type="submission" date="2018-03" db="EMBL/GenBank/DDBJ databases">
        <title>Genomic Encyclopedia of Archaeal and Bacterial Type Strains, Phase II (KMG-II): from individual species to whole genera.</title>
        <authorList>
            <person name="Goeker M."/>
        </authorList>
    </citation>
    <scope>NUCLEOTIDE SEQUENCE [LARGE SCALE GENOMIC DNA]</scope>
    <source>
        <strain evidence="1 2">DSM 45416</strain>
    </source>
</reference>
<accession>A0A2T0T8R3</accession>
<name>A0A2T0T8R3_9ACTN</name>
<evidence type="ECO:0000313" key="2">
    <source>
        <dbReference type="Proteomes" id="UP000239210"/>
    </source>
</evidence>